<dbReference type="InterPro" id="IPR022031">
    <property type="entry name" value="Rif1_N"/>
</dbReference>
<feature type="region of interest" description="Disordered" evidence="7">
    <location>
        <begin position="894"/>
        <end position="992"/>
    </location>
</feature>
<proteinExistence type="predicted"/>
<evidence type="ECO:0000256" key="2">
    <source>
        <dbReference type="ARBA" id="ARBA00004574"/>
    </source>
</evidence>
<feature type="compositionally biased region" description="Basic residues" evidence="7">
    <location>
        <begin position="1312"/>
        <end position="1322"/>
    </location>
</feature>
<evidence type="ECO:0000256" key="6">
    <source>
        <dbReference type="ARBA" id="ARBA00023306"/>
    </source>
</evidence>
<evidence type="ECO:0000313" key="10">
    <source>
        <dbReference type="Proteomes" id="UP001375240"/>
    </source>
</evidence>
<organism evidence="9 10">
    <name type="scientific">Orbilia brochopaga</name>
    <dbReference type="NCBI Taxonomy" id="3140254"/>
    <lineage>
        <taxon>Eukaryota</taxon>
        <taxon>Fungi</taxon>
        <taxon>Dikarya</taxon>
        <taxon>Ascomycota</taxon>
        <taxon>Pezizomycotina</taxon>
        <taxon>Orbiliomycetes</taxon>
        <taxon>Orbiliales</taxon>
        <taxon>Orbiliaceae</taxon>
        <taxon>Orbilia</taxon>
    </lineage>
</organism>
<dbReference type="Pfam" id="PF12231">
    <property type="entry name" value="Rif1_N"/>
    <property type="match status" value="1"/>
</dbReference>
<accession>A0AAV9UI39</accession>
<dbReference type="EMBL" id="JAVHNQ010000008">
    <property type="protein sequence ID" value="KAK6340889.1"/>
    <property type="molecule type" value="Genomic_DNA"/>
</dbReference>
<gene>
    <name evidence="9" type="ORF">TWF696_009204</name>
</gene>
<feature type="compositionally biased region" description="Low complexity" evidence="7">
    <location>
        <begin position="1182"/>
        <end position="1199"/>
    </location>
</feature>
<sequence length="1487" mass="165105">MTQEKVTRILQVAGALRDKQKGNSVDLERLSLYARLLVQAKGAMAQHADLWIEHVYQGLMSTTSPTRQRALTLALEIEKELGKEKYIARAINKLFPSRRDNPQEANKKKALIQKRLEKMLESKDEAVFVPQIWGVTISLLRGLNIPIDRWEQFSPFLSVMSKCFNSSEQNLNIHAQVAWSKLIYASNLSVDTSQKNFELLLRPIVGYIDESKGTRHTKQAKKAAISNVHALMYYAFRPGASAKQIEHYWEALVEGLVARYLLNSQNFIVDGCNILNGLFSGSAKWVENRVTEGTYITAAEIPRLDPKWIRANSSMIFRSLEVAVKTCLKIKDQSEIPHLTTWKKLMANIAESAKKEIRISAEMMEFVASLLGFLKRLWTQGFTGKKLTPYEDSQFMTHFVILVQLAIQELGTACFTEKWLAEDGNDQFAAVSTPSGKFTSHSNNVVQHPPLWHLFRLFIDPFKGAKIGDNYARPISNVLLLCVDAQDSRRKKISLLAQGIAVLPTHDISEIHKTAWSILAEICGRILPSKGRDTMASALVNGPEIRDVLAILEWGYHHCGQSEFPQWRRLYSTVYETVQNENGIAYLGPAVIDPLSEVMRLPKIDLESTMALEYITLLAEGLQYPSTSVQYERVYKSLFGDQARKHTQIPYTSFFEVMGQAFRRTYDLAQVDLVRLGNTSVHNFFLGMQAVAEKLPKEYVGQMVSCMQDGFALWLTCDGLADKIMVQPIAELLAAVCDGLKRTEVFDSAALRSYSHLIAAGFESKSQQNVITMIEFWNKTFGIQEGLEYPPRVRTAINKLRRFADIKLPSFPDSIEDLPHGPPPVFLESQGLNVGQNVSSSPKSAVSPFFYRELQAPSSGKSSSKASSHPSKQPISKLRHMDSQIEYQPIYVDENDEPDGMESQLMTDHQKEVRDRQAAEAGMFKDLNPNDTPKRRRRERSKRSRSRSKSVESPMKLDLRIPSPMTTKTASPSVAEPSSPVEHPVSSSPGLPAIPSAGKFAALIDRAVHFPTSDDIPSSPTARISRDSFVPQLDDIPSSPPLAPADLEEDGPVFHPAEEGGIQLDTVDPRSVELSQGSKIRIEEGELPPNLTEVVKNIPRSPMEAVELQGHEQVEEPSAEPATTTEQKPAEPSQLEDISIHLVSSQMEEDVPPAPASSEAAKTPFSTAPENAGENVDDVESVDSNVPDSPSSKVSSSRMDSPEPSTSTGRRIGHKRKRSKGQPLPPPQDKPEDEEMLDCVNEPVALQEKATPNPVTARKEEDGIQHPPAKKARATTGESPVVATRQQPPRTRRSLFSRSISDSGESSLSPQRHTRSMGRSRSAKPEAEGVQEMTKPPTPKPTKKEKKAPSTVPGSVGVQTRRARQSAASYLSVPDSQSPAKTSTQRESTPSLPSAQDVRFEVIVTSARSSLDAGEAASIGGKQQKEDEPAAVSERVQQSASLVEKLDSLLEEMKKMEFTSDELTRLDGTAFDIMYWVRQQQKRAPKA</sequence>
<feature type="compositionally biased region" description="Basic residues" evidence="7">
    <location>
        <begin position="934"/>
        <end position="948"/>
    </location>
</feature>
<comment type="caution">
    <text evidence="9">The sequence shown here is derived from an EMBL/GenBank/DDBJ whole genome shotgun (WGS) entry which is preliminary data.</text>
</comment>
<dbReference type="PANTHER" id="PTHR22928:SF3">
    <property type="entry name" value="TELOMERE-ASSOCIATED PROTEIN RIF1"/>
    <property type="match status" value="1"/>
</dbReference>
<dbReference type="Proteomes" id="UP001375240">
    <property type="component" value="Unassembled WGS sequence"/>
</dbReference>
<comment type="subcellular location">
    <subcellularLocation>
        <location evidence="2">Chromosome</location>
        <location evidence="2">Telomere</location>
    </subcellularLocation>
    <subcellularLocation>
        <location evidence="1">Nucleus</location>
    </subcellularLocation>
</comment>
<evidence type="ECO:0000256" key="5">
    <source>
        <dbReference type="ARBA" id="ARBA00023242"/>
    </source>
</evidence>
<name>A0AAV9UI39_9PEZI</name>
<evidence type="ECO:0000259" key="8">
    <source>
        <dbReference type="Pfam" id="PF12231"/>
    </source>
</evidence>
<evidence type="ECO:0000313" key="9">
    <source>
        <dbReference type="EMBL" id="KAK6340889.1"/>
    </source>
</evidence>
<evidence type="ECO:0000256" key="1">
    <source>
        <dbReference type="ARBA" id="ARBA00004123"/>
    </source>
</evidence>
<keyword evidence="4" id="KW-0779">Telomere</keyword>
<feature type="compositionally biased region" description="Polar residues" evidence="7">
    <location>
        <begin position="1366"/>
        <end position="1394"/>
    </location>
</feature>
<feature type="compositionally biased region" description="Low complexity" evidence="7">
    <location>
        <begin position="857"/>
        <end position="874"/>
    </location>
</feature>
<evidence type="ECO:0000256" key="7">
    <source>
        <dbReference type="SAM" id="MobiDB-lite"/>
    </source>
</evidence>
<feature type="region of interest" description="Disordered" evidence="7">
    <location>
        <begin position="1096"/>
        <end position="1397"/>
    </location>
</feature>
<evidence type="ECO:0000256" key="3">
    <source>
        <dbReference type="ARBA" id="ARBA00022454"/>
    </source>
</evidence>
<feature type="domain" description="Telomere-associated protein Rif1 N-terminal" evidence="8">
    <location>
        <begin position="1"/>
        <end position="253"/>
    </location>
</feature>
<dbReference type="GO" id="GO:0005634">
    <property type="term" value="C:nucleus"/>
    <property type="evidence" value="ECO:0007669"/>
    <property type="project" value="UniProtKB-SubCell"/>
</dbReference>
<keyword evidence="5" id="KW-0539">Nucleus</keyword>
<dbReference type="GO" id="GO:0140445">
    <property type="term" value="C:chromosome, telomeric repeat region"/>
    <property type="evidence" value="ECO:0007669"/>
    <property type="project" value="TreeGrafter"/>
</dbReference>
<keyword evidence="10" id="KW-1185">Reference proteome</keyword>
<feature type="compositionally biased region" description="Polar residues" evidence="7">
    <location>
        <begin position="1296"/>
        <end position="1311"/>
    </location>
</feature>
<feature type="compositionally biased region" description="Basic and acidic residues" evidence="7">
    <location>
        <begin position="908"/>
        <end position="918"/>
    </location>
</feature>
<protein>
    <recommendedName>
        <fullName evidence="8">Telomere-associated protein Rif1 N-terminal domain-containing protein</fullName>
    </recommendedName>
</protein>
<keyword evidence="6" id="KW-0131">Cell cycle</keyword>
<dbReference type="PANTHER" id="PTHR22928">
    <property type="entry name" value="TELOMERE-ASSOCIATED PROTEIN RIF1"/>
    <property type="match status" value="1"/>
</dbReference>
<evidence type="ECO:0000256" key="4">
    <source>
        <dbReference type="ARBA" id="ARBA00022895"/>
    </source>
</evidence>
<feature type="region of interest" description="Disordered" evidence="7">
    <location>
        <begin position="1410"/>
        <end position="1438"/>
    </location>
</feature>
<feature type="region of interest" description="Disordered" evidence="7">
    <location>
        <begin position="856"/>
        <end position="882"/>
    </location>
</feature>
<feature type="compositionally biased region" description="Basic residues" evidence="7">
    <location>
        <begin position="1211"/>
        <end position="1220"/>
    </location>
</feature>
<feature type="region of interest" description="Disordered" evidence="7">
    <location>
        <begin position="1012"/>
        <end position="1069"/>
    </location>
</feature>
<dbReference type="GO" id="GO:0000723">
    <property type="term" value="P:telomere maintenance"/>
    <property type="evidence" value="ECO:0007669"/>
    <property type="project" value="TreeGrafter"/>
</dbReference>
<keyword evidence="3" id="KW-0158">Chromosome</keyword>
<reference evidence="9 10" key="1">
    <citation type="submission" date="2019-10" db="EMBL/GenBank/DDBJ databases">
        <authorList>
            <person name="Palmer J.M."/>
        </authorList>
    </citation>
    <scope>NUCLEOTIDE SEQUENCE [LARGE SCALE GENOMIC DNA]</scope>
    <source>
        <strain evidence="9 10">TWF696</strain>
    </source>
</reference>
<feature type="compositionally biased region" description="Low complexity" evidence="7">
    <location>
        <begin position="970"/>
        <end position="989"/>
    </location>
</feature>